<feature type="transmembrane region" description="Helical" evidence="1">
    <location>
        <begin position="81"/>
        <end position="101"/>
    </location>
</feature>
<accession>A0A916EIM0</accession>
<dbReference type="AlphaFoldDB" id="A0A916EIM0"/>
<evidence type="ECO:0000256" key="1">
    <source>
        <dbReference type="SAM" id="Phobius"/>
    </source>
</evidence>
<evidence type="ECO:0000313" key="2">
    <source>
        <dbReference type="EMBL" id="CAB5385897.1"/>
    </source>
</evidence>
<name>A0A916EIM0_9GLOM</name>
<gene>
    <name evidence="2" type="ORF">CHRIB12_LOCUS19468</name>
</gene>
<organism evidence="2 3">
    <name type="scientific">Rhizophagus irregularis</name>
    <dbReference type="NCBI Taxonomy" id="588596"/>
    <lineage>
        <taxon>Eukaryota</taxon>
        <taxon>Fungi</taxon>
        <taxon>Fungi incertae sedis</taxon>
        <taxon>Mucoromycota</taxon>
        <taxon>Glomeromycotina</taxon>
        <taxon>Glomeromycetes</taxon>
        <taxon>Glomerales</taxon>
        <taxon>Glomeraceae</taxon>
        <taxon>Rhizophagus</taxon>
    </lineage>
</organism>
<dbReference type="OrthoDB" id="2419430at2759"/>
<dbReference type="EMBL" id="CAGKOT010000054">
    <property type="protein sequence ID" value="CAB5385897.1"/>
    <property type="molecule type" value="Genomic_DNA"/>
</dbReference>
<sequence>MFCSSSDISQPTRSPSKPLLHKDLRSLIRSDHYKRHTFSIKKLYVVKLSSTTTFFLASPNFDFTPSFTTWTATFTRISVTVFRTGVITANVAIALLPLLIFKTLLT</sequence>
<keyword evidence="1" id="KW-0812">Transmembrane</keyword>
<proteinExistence type="predicted"/>
<evidence type="ECO:0000313" key="3">
    <source>
        <dbReference type="Proteomes" id="UP000684084"/>
    </source>
</evidence>
<comment type="caution">
    <text evidence="2">The sequence shown here is derived from an EMBL/GenBank/DDBJ whole genome shotgun (WGS) entry which is preliminary data.</text>
</comment>
<dbReference type="Proteomes" id="UP000684084">
    <property type="component" value="Unassembled WGS sequence"/>
</dbReference>
<reference evidence="2" key="1">
    <citation type="submission" date="2020-05" db="EMBL/GenBank/DDBJ databases">
        <authorList>
            <person name="Rincon C."/>
            <person name="Sanders R I."/>
            <person name="Robbins C."/>
            <person name="Chaturvedi A."/>
        </authorList>
    </citation>
    <scope>NUCLEOTIDE SEQUENCE</scope>
    <source>
        <strain evidence="2">CHB12</strain>
    </source>
</reference>
<keyword evidence="1" id="KW-1133">Transmembrane helix</keyword>
<protein>
    <submittedName>
        <fullName evidence="2">Uncharacterized protein</fullName>
    </submittedName>
</protein>
<keyword evidence="1" id="KW-0472">Membrane</keyword>